<evidence type="ECO:0000256" key="2">
    <source>
        <dbReference type="SAM" id="SignalP"/>
    </source>
</evidence>
<keyword evidence="1 2" id="KW-0732">Signal</keyword>
<feature type="chain" id="PRO_5007826542" evidence="2">
    <location>
        <begin position="23"/>
        <end position="373"/>
    </location>
</feature>
<dbReference type="PANTHER" id="PTHR33376:SF15">
    <property type="entry name" value="BLL6794 PROTEIN"/>
    <property type="match status" value="1"/>
</dbReference>
<dbReference type="Gene3D" id="3.40.190.170">
    <property type="entry name" value="Bacterial extracellular solute-binding protein, family 7"/>
    <property type="match status" value="1"/>
</dbReference>
<comment type="caution">
    <text evidence="3">The sequence shown here is derived from an EMBL/GenBank/DDBJ whole genome shotgun (WGS) entry which is preliminary data.</text>
</comment>
<dbReference type="RefSeq" id="WP_063181036.1">
    <property type="nucleotide sequence ID" value="NZ_LQNT01000009.1"/>
</dbReference>
<dbReference type="GO" id="GO:0055085">
    <property type="term" value="P:transmembrane transport"/>
    <property type="evidence" value="ECO:0007669"/>
    <property type="project" value="InterPro"/>
</dbReference>
<evidence type="ECO:0000313" key="3">
    <source>
        <dbReference type="EMBL" id="KZE38973.1"/>
    </source>
</evidence>
<feature type="signal peptide" evidence="2">
    <location>
        <begin position="1"/>
        <end position="22"/>
    </location>
</feature>
<dbReference type="Proteomes" id="UP000076490">
    <property type="component" value="Unassembled WGS sequence"/>
</dbReference>
<proteinExistence type="predicted"/>
<accession>A0A161SMA6</accession>
<dbReference type="Pfam" id="PF03480">
    <property type="entry name" value="DctP"/>
    <property type="match status" value="1"/>
</dbReference>
<evidence type="ECO:0000256" key="1">
    <source>
        <dbReference type="ARBA" id="ARBA00022729"/>
    </source>
</evidence>
<reference evidence="3 4" key="1">
    <citation type="submission" date="2016-01" db="EMBL/GenBank/DDBJ databases">
        <title>Whole genome sequencing of Bhargavaea cecembensis T14.</title>
        <authorList>
            <person name="Hong K.W."/>
        </authorList>
    </citation>
    <scope>NUCLEOTIDE SEQUENCE [LARGE SCALE GENOMIC DNA]</scope>
    <source>
        <strain evidence="3 4">T14</strain>
    </source>
</reference>
<evidence type="ECO:0000313" key="4">
    <source>
        <dbReference type="Proteomes" id="UP000076490"/>
    </source>
</evidence>
<dbReference type="EMBL" id="LQNT01000009">
    <property type="protein sequence ID" value="KZE38973.1"/>
    <property type="molecule type" value="Genomic_DNA"/>
</dbReference>
<dbReference type="PROSITE" id="PS51257">
    <property type="entry name" value="PROKAR_LIPOPROTEIN"/>
    <property type="match status" value="1"/>
</dbReference>
<protein>
    <submittedName>
        <fullName evidence="3">TRAP transporter</fullName>
    </submittedName>
</protein>
<dbReference type="InterPro" id="IPR038404">
    <property type="entry name" value="TRAP_DctP_sf"/>
</dbReference>
<dbReference type="InterPro" id="IPR018389">
    <property type="entry name" value="DctP_fam"/>
</dbReference>
<name>A0A161SMA6_9BACL</name>
<gene>
    <name evidence="3" type="ORF">AV656_08730</name>
</gene>
<organism evidence="3 4">
    <name type="scientific">Bhargavaea cecembensis</name>
    <dbReference type="NCBI Taxonomy" id="394098"/>
    <lineage>
        <taxon>Bacteria</taxon>
        <taxon>Bacillati</taxon>
        <taxon>Bacillota</taxon>
        <taxon>Bacilli</taxon>
        <taxon>Bacillales</taxon>
        <taxon>Caryophanaceae</taxon>
        <taxon>Bhargavaea</taxon>
    </lineage>
</organism>
<dbReference type="AlphaFoldDB" id="A0A161SMA6"/>
<dbReference type="PANTHER" id="PTHR33376">
    <property type="match status" value="1"/>
</dbReference>
<dbReference type="OrthoDB" id="1646at2"/>
<sequence length="373" mass="41575">MRWTKKSKLMGAILLGASMMLAACGGETSSEDAASAEGEKITLRAATGLSPQHAWWAGGMEPWMERVTELTDGQVEFETFVSGELVAVPDEAEAVENGTVDIALILPIYQPDQFPMAEVTMLPLSHSDTMIASKAWKALLESDVELQDGKTFTELQFDQFKVFPISTTQEYSISTTGKEFASAGDVKGTSLRTPSRIHEMYAKQTELNSITMPAVEMYDALSRGAFDGSFYSIADWTGYGFQDLFKYTVTGINFGHFNSFIGMDEDKFESLPENVQEAMEQATEEYFEDSAQIWMDRSEEVMKTNEEQGGEFVDFATLPQDVQDHFNEGIENTWGDYAKLLEDNGLPGTELVKLWRDLMIEQGGEVPQKVKEM</sequence>
<dbReference type="NCBIfam" id="NF037995">
    <property type="entry name" value="TRAP_S1"/>
    <property type="match status" value="1"/>
</dbReference>